<evidence type="ECO:0000256" key="8">
    <source>
        <dbReference type="ARBA" id="ARBA00023186"/>
    </source>
</evidence>
<dbReference type="InterPro" id="IPR034505">
    <property type="entry name" value="Coproporphyrinogen-III_oxidase"/>
</dbReference>
<proteinExistence type="inferred from homology"/>
<dbReference type="GO" id="GO:0005737">
    <property type="term" value="C:cytoplasm"/>
    <property type="evidence" value="ECO:0007669"/>
    <property type="project" value="UniProtKB-SubCell"/>
</dbReference>
<dbReference type="SFLD" id="SFLDG01082">
    <property type="entry name" value="B12-binding_domain_containing"/>
    <property type="match status" value="1"/>
</dbReference>
<comment type="function">
    <text evidence="9">Probably acts as a heme chaperone, transferring heme to an unknown acceptor. Binds one molecule of heme per monomer, possibly covalently. Binds 1 [4Fe-4S] cluster. The cluster is coordinated with 3 cysteines and an exchangeable S-adenosyl-L-methionine.</text>
</comment>
<evidence type="ECO:0000259" key="10">
    <source>
        <dbReference type="PROSITE" id="PS51918"/>
    </source>
</evidence>
<feature type="domain" description="Radical SAM core" evidence="10">
    <location>
        <begin position="1"/>
        <end position="232"/>
    </location>
</feature>
<dbReference type="SMART" id="SM00729">
    <property type="entry name" value="Elp3"/>
    <property type="match status" value="1"/>
</dbReference>
<keyword evidence="5 9" id="KW-0479">Metal-binding</keyword>
<keyword evidence="8 9" id="KW-0143">Chaperone</keyword>
<dbReference type="PANTHER" id="PTHR13932">
    <property type="entry name" value="COPROPORPHYRINIGEN III OXIDASE"/>
    <property type="match status" value="1"/>
</dbReference>
<comment type="caution">
    <text evidence="11">The sequence shown here is derived from an EMBL/GenBank/DDBJ whole genome shotgun (WGS) entry which is preliminary data.</text>
</comment>
<evidence type="ECO:0000256" key="2">
    <source>
        <dbReference type="ARBA" id="ARBA00017228"/>
    </source>
</evidence>
<dbReference type="GO" id="GO:0006779">
    <property type="term" value="P:porphyrin-containing compound biosynthetic process"/>
    <property type="evidence" value="ECO:0007669"/>
    <property type="project" value="InterPro"/>
</dbReference>
<dbReference type="SUPFAM" id="SSF102114">
    <property type="entry name" value="Radical SAM enzymes"/>
    <property type="match status" value="1"/>
</dbReference>
<dbReference type="InterPro" id="IPR010723">
    <property type="entry name" value="HemN_C"/>
</dbReference>
<dbReference type="RefSeq" id="WP_186867216.1">
    <property type="nucleotide sequence ID" value="NZ_JACOPH010000008.1"/>
</dbReference>
<keyword evidence="4 9" id="KW-0949">S-adenosyl-L-methionine</keyword>
<evidence type="ECO:0000256" key="1">
    <source>
        <dbReference type="ARBA" id="ARBA00006100"/>
    </source>
</evidence>
<dbReference type="SFLD" id="SFLDG01065">
    <property type="entry name" value="anaerobic_coproporphyrinogen-I"/>
    <property type="match status" value="1"/>
</dbReference>
<dbReference type="AlphaFoldDB" id="A0A923LP79"/>
<evidence type="ECO:0000256" key="5">
    <source>
        <dbReference type="ARBA" id="ARBA00022723"/>
    </source>
</evidence>
<dbReference type="CDD" id="cd01335">
    <property type="entry name" value="Radical_SAM"/>
    <property type="match status" value="1"/>
</dbReference>
<keyword evidence="9" id="KW-0004">4Fe-4S</keyword>
<evidence type="ECO:0000256" key="6">
    <source>
        <dbReference type="ARBA" id="ARBA00023004"/>
    </source>
</evidence>
<evidence type="ECO:0000256" key="7">
    <source>
        <dbReference type="ARBA" id="ARBA00023014"/>
    </source>
</evidence>
<dbReference type="NCBIfam" id="TIGR00539">
    <property type="entry name" value="hemN_rel"/>
    <property type="match status" value="1"/>
</dbReference>
<dbReference type="Proteomes" id="UP000606720">
    <property type="component" value="Unassembled WGS sequence"/>
</dbReference>
<keyword evidence="6 9" id="KW-0408">Iron</keyword>
<dbReference type="InterPro" id="IPR058240">
    <property type="entry name" value="rSAM_sf"/>
</dbReference>
<dbReference type="PROSITE" id="PS51918">
    <property type="entry name" value="RADICAL_SAM"/>
    <property type="match status" value="1"/>
</dbReference>
<accession>A0A923LP79</accession>
<name>A0A923LP79_9FIRM</name>
<dbReference type="Pfam" id="PF04055">
    <property type="entry name" value="Radical_SAM"/>
    <property type="match status" value="1"/>
</dbReference>
<keyword evidence="9" id="KW-0963">Cytoplasm</keyword>
<keyword evidence="7 9" id="KW-0411">Iron-sulfur</keyword>
<dbReference type="GO" id="GO:0004109">
    <property type="term" value="F:coproporphyrinogen oxidase activity"/>
    <property type="evidence" value="ECO:0007669"/>
    <property type="project" value="InterPro"/>
</dbReference>
<dbReference type="InterPro" id="IPR013785">
    <property type="entry name" value="Aldolase_TIM"/>
</dbReference>
<keyword evidence="12" id="KW-1185">Reference proteome</keyword>
<dbReference type="GO" id="GO:0046872">
    <property type="term" value="F:metal ion binding"/>
    <property type="evidence" value="ECO:0007669"/>
    <property type="project" value="UniProtKB-UniRule"/>
</dbReference>
<dbReference type="InterPro" id="IPR006638">
    <property type="entry name" value="Elp3/MiaA/NifB-like_rSAM"/>
</dbReference>
<evidence type="ECO:0000256" key="9">
    <source>
        <dbReference type="RuleBase" id="RU364116"/>
    </source>
</evidence>
<dbReference type="Pfam" id="PF06969">
    <property type="entry name" value="HemN_C"/>
    <property type="match status" value="1"/>
</dbReference>
<dbReference type="Gene3D" id="3.20.20.70">
    <property type="entry name" value="Aldolase class I"/>
    <property type="match status" value="1"/>
</dbReference>
<evidence type="ECO:0000313" key="11">
    <source>
        <dbReference type="EMBL" id="MBC5714560.1"/>
    </source>
</evidence>
<dbReference type="PANTHER" id="PTHR13932:SF5">
    <property type="entry name" value="RADICAL S-ADENOSYL METHIONINE DOMAIN-CONTAINING PROTEIN 1, MITOCHONDRIAL"/>
    <property type="match status" value="1"/>
</dbReference>
<keyword evidence="3 9" id="KW-0349">Heme</keyword>
<evidence type="ECO:0000313" key="12">
    <source>
        <dbReference type="Proteomes" id="UP000606720"/>
    </source>
</evidence>
<dbReference type="SFLD" id="SFLDS00029">
    <property type="entry name" value="Radical_SAM"/>
    <property type="match status" value="1"/>
</dbReference>
<dbReference type="EMBL" id="JACOPH010000008">
    <property type="protein sequence ID" value="MBC5714560.1"/>
    <property type="molecule type" value="Genomic_DNA"/>
</dbReference>
<evidence type="ECO:0000256" key="4">
    <source>
        <dbReference type="ARBA" id="ARBA00022691"/>
    </source>
</evidence>
<comment type="subcellular location">
    <subcellularLocation>
        <location evidence="9">Cytoplasm</location>
    </subcellularLocation>
</comment>
<organism evidence="11 12">
    <name type="scientific">Roseburia zhanii</name>
    <dbReference type="NCBI Taxonomy" id="2763064"/>
    <lineage>
        <taxon>Bacteria</taxon>
        <taxon>Bacillati</taxon>
        <taxon>Bacillota</taxon>
        <taxon>Clostridia</taxon>
        <taxon>Lachnospirales</taxon>
        <taxon>Lachnospiraceae</taxon>
        <taxon>Roseburia</taxon>
    </lineage>
</organism>
<evidence type="ECO:0000256" key="3">
    <source>
        <dbReference type="ARBA" id="ARBA00022617"/>
    </source>
</evidence>
<dbReference type="InterPro" id="IPR007197">
    <property type="entry name" value="rSAM"/>
</dbReference>
<dbReference type="InterPro" id="IPR004559">
    <property type="entry name" value="HemW-like"/>
</dbReference>
<dbReference type="SFLD" id="SFLDF00562">
    <property type="entry name" value="HemN-like__clustered_with_heat"/>
    <property type="match status" value="1"/>
</dbReference>
<protein>
    <recommendedName>
        <fullName evidence="2 9">Heme chaperone HemW</fullName>
    </recommendedName>
</protein>
<comment type="similarity">
    <text evidence="1">Belongs to the anaerobic coproporphyrinogen-III oxidase family. HemW subfamily.</text>
</comment>
<dbReference type="GO" id="GO:0051539">
    <property type="term" value="F:4 iron, 4 sulfur cluster binding"/>
    <property type="evidence" value="ECO:0007669"/>
    <property type="project" value="UniProtKB-UniRule"/>
</dbReference>
<reference evidence="11" key="1">
    <citation type="submission" date="2020-08" db="EMBL/GenBank/DDBJ databases">
        <title>Genome public.</title>
        <authorList>
            <person name="Liu C."/>
            <person name="Sun Q."/>
        </authorList>
    </citation>
    <scope>NUCLEOTIDE SEQUENCE</scope>
    <source>
        <strain evidence="11">BX1005</strain>
    </source>
</reference>
<gene>
    <name evidence="11" type="ORF">H8S17_10125</name>
</gene>
<sequence>MRELELYVHIPFCMKKCDYCDFLSAPADEKSQLAYVEGLKREIAYYGSCYKDAVLTSIYIGGGTPSWLQERYLVAVLEEINKYFIIQPKAEISIECNPGTLTKNKLETYKQSGINRLSIGLQSTDDQELKELGRIHTFEQFLRNYELARECGFSNINIDLMNALPHQTIEKAYDSLIKVIRLNPEHISSYSLIIEKGTPFYDRYKFDLVKQEAGLPTEVLPSEDTVYQIGKMTQDVLAENGYLRYEISNYAKKGYECRHNIGYWQRKEYLGVGLGAASLVDEVRYSNLTDLDAYIEQSFHVKQTTIADTQTKKEIPATNLCREAVALTKNAQMEEFMFLGLRMTEGIQKNQFYQAFGFTVDHIYRDVVQKLSAQELLVDTTTSVYLTDKGIDLSNYALAQFLL</sequence>
<dbReference type="SFLD" id="SFLDF00288">
    <property type="entry name" value="HemN-like__clustered_with_nucl"/>
    <property type="match status" value="1"/>
</dbReference>